<dbReference type="InterPro" id="IPR025110">
    <property type="entry name" value="AMP-bd_C"/>
</dbReference>
<accession>A0A1D7Y9N2</accession>
<dbReference type="GO" id="GO:0009239">
    <property type="term" value="P:enterobactin biosynthetic process"/>
    <property type="evidence" value="ECO:0007669"/>
    <property type="project" value="TreeGrafter"/>
</dbReference>
<dbReference type="Pfam" id="PF13193">
    <property type="entry name" value="AMP-binding_C"/>
    <property type="match status" value="1"/>
</dbReference>
<keyword evidence="5" id="KW-1185">Reference proteome</keyword>
<feature type="region of interest" description="Disordered" evidence="1">
    <location>
        <begin position="494"/>
        <end position="513"/>
    </location>
</feature>
<evidence type="ECO:0000259" key="3">
    <source>
        <dbReference type="Pfam" id="PF13193"/>
    </source>
</evidence>
<dbReference type="PANTHER" id="PTHR45527">
    <property type="entry name" value="NONRIBOSOMAL PEPTIDE SYNTHETASE"/>
    <property type="match status" value="1"/>
</dbReference>
<dbReference type="SUPFAM" id="SSF56801">
    <property type="entry name" value="Acetyl-CoA synthetase-like"/>
    <property type="match status" value="1"/>
</dbReference>
<evidence type="ECO:0000259" key="2">
    <source>
        <dbReference type="Pfam" id="PF00501"/>
    </source>
</evidence>
<dbReference type="PANTHER" id="PTHR45527:SF1">
    <property type="entry name" value="FATTY ACID SYNTHASE"/>
    <property type="match status" value="1"/>
</dbReference>
<dbReference type="GO" id="GO:0043041">
    <property type="term" value="P:amino acid activation for nonribosomal peptide biosynthetic process"/>
    <property type="evidence" value="ECO:0007669"/>
    <property type="project" value="TreeGrafter"/>
</dbReference>
<dbReference type="GO" id="GO:0005829">
    <property type="term" value="C:cytosol"/>
    <property type="evidence" value="ECO:0007669"/>
    <property type="project" value="TreeGrafter"/>
</dbReference>
<sequence length="513" mass="54581">MKEVAGPADRLDALIRRQAARTPDAIAVRGPGGELTYRGLIAEADAAAARLAALGAGPESVVAVRAERSVELVVTLLGILSAGAAYLPLAVDCPPLRTAHMLAEAGVTVAVADPAYAADLTAAAPVSVLGTDGTAGPPPPAPLPVPEGHTGDGLAYVIYTSGSTGRPKGVAIEHRGIVRRLLWMQETFPIGPGDVVLQKTPYTFDVSVWEFFWPLLTGARLVLAEPGRHGDPEYLAEVIRKEAVTALHFVPSMFSVFLDEPGLPECRTLRRVFCSGELLPAALANRFRSLHPAELHNLYGPTEASVDVTHWPCRPVEPGDAVPIGHPMPHVGAYVLGEDRRPVPAGAAGELYLGGIALARGYIGRPDLTAERFVTVPDVAGGARLYRTGDLVRQRPDGALEFLGRTDHQVKLNGVRIEPGEIEAVLRECPGVRDAAVIVRHDMGSAPRLAAYVFSGRGGGEPDRAVLGARMRERLSGPLLPAFLTVMSEPPVTANGKLDRSRLPRPDRRADRW</sequence>
<dbReference type="GO" id="GO:0009366">
    <property type="term" value="C:enterobactin synthetase complex"/>
    <property type="evidence" value="ECO:0007669"/>
    <property type="project" value="TreeGrafter"/>
</dbReference>
<dbReference type="EMBL" id="CP017248">
    <property type="protein sequence ID" value="AOR32337.1"/>
    <property type="molecule type" value="Genomic_DNA"/>
</dbReference>
<dbReference type="AlphaFoldDB" id="A0A1D7Y9N2"/>
<dbReference type="Pfam" id="PF00501">
    <property type="entry name" value="AMP-binding"/>
    <property type="match status" value="1"/>
</dbReference>
<evidence type="ECO:0000313" key="4">
    <source>
        <dbReference type="EMBL" id="AOR32337.1"/>
    </source>
</evidence>
<dbReference type="InterPro" id="IPR045851">
    <property type="entry name" value="AMP-bd_C_sf"/>
</dbReference>
<dbReference type="Gene3D" id="2.30.38.10">
    <property type="entry name" value="Luciferase, Domain 3"/>
    <property type="match status" value="1"/>
</dbReference>
<evidence type="ECO:0008006" key="6">
    <source>
        <dbReference type="Google" id="ProtNLM"/>
    </source>
</evidence>
<dbReference type="InterPro" id="IPR010071">
    <property type="entry name" value="AA_adenyl_dom"/>
</dbReference>
<dbReference type="RefSeq" id="WP_069778951.1">
    <property type="nucleotide sequence ID" value="NZ_CP017248.1"/>
</dbReference>
<organism evidence="4 5">
    <name type="scientific">Streptomyces fodineus</name>
    <dbReference type="NCBI Taxonomy" id="1904616"/>
    <lineage>
        <taxon>Bacteria</taxon>
        <taxon>Bacillati</taxon>
        <taxon>Actinomycetota</taxon>
        <taxon>Actinomycetes</taxon>
        <taxon>Kitasatosporales</taxon>
        <taxon>Streptomycetaceae</taxon>
        <taxon>Streptomyces</taxon>
    </lineage>
</organism>
<dbReference type="InterPro" id="IPR020845">
    <property type="entry name" value="AMP-binding_CS"/>
</dbReference>
<dbReference type="NCBIfam" id="TIGR01733">
    <property type="entry name" value="AA-adenyl-dom"/>
    <property type="match status" value="1"/>
</dbReference>
<dbReference type="GO" id="GO:0031177">
    <property type="term" value="F:phosphopantetheine binding"/>
    <property type="evidence" value="ECO:0007669"/>
    <property type="project" value="TreeGrafter"/>
</dbReference>
<name>A0A1D7Y9N2_9ACTN</name>
<protein>
    <recommendedName>
        <fullName evidence="6">Thioester reductase</fullName>
    </recommendedName>
</protein>
<dbReference type="KEGG" id="spun:BFF78_15790"/>
<proteinExistence type="predicted"/>
<dbReference type="GO" id="GO:0047527">
    <property type="term" value="F:2,3-dihydroxybenzoate-serine ligase activity"/>
    <property type="evidence" value="ECO:0007669"/>
    <property type="project" value="TreeGrafter"/>
</dbReference>
<reference evidence="5" key="1">
    <citation type="submission" date="2016-09" db="EMBL/GenBank/DDBJ databases">
        <title>Streptomyces puniciscabiei strain:TW1S1 Genome sequencing and assembly.</title>
        <authorList>
            <person name="Kim M.-K."/>
            <person name="Kim S.B."/>
        </authorList>
    </citation>
    <scope>NUCLEOTIDE SEQUENCE [LARGE SCALE GENOMIC DNA]</scope>
    <source>
        <strain evidence="5">TW1S1</strain>
    </source>
</reference>
<evidence type="ECO:0000313" key="5">
    <source>
        <dbReference type="Proteomes" id="UP000094960"/>
    </source>
</evidence>
<evidence type="ECO:0000256" key="1">
    <source>
        <dbReference type="SAM" id="MobiDB-lite"/>
    </source>
</evidence>
<dbReference type="CDD" id="cd17646">
    <property type="entry name" value="A_NRPS_AB3403-like"/>
    <property type="match status" value="1"/>
</dbReference>
<dbReference type="FunFam" id="3.40.50.980:FF:000002">
    <property type="entry name" value="Enterobactin synthetase component F"/>
    <property type="match status" value="1"/>
</dbReference>
<feature type="domain" description="AMP-dependent synthetase/ligase" evidence="2">
    <location>
        <begin position="16"/>
        <end position="362"/>
    </location>
</feature>
<feature type="domain" description="AMP-binding enzyme C-terminal" evidence="3">
    <location>
        <begin position="421"/>
        <end position="497"/>
    </location>
</feature>
<dbReference type="InterPro" id="IPR000873">
    <property type="entry name" value="AMP-dep_synth/lig_dom"/>
</dbReference>
<dbReference type="Proteomes" id="UP000094960">
    <property type="component" value="Chromosome"/>
</dbReference>
<dbReference type="PROSITE" id="PS00455">
    <property type="entry name" value="AMP_BINDING"/>
    <property type="match status" value="1"/>
</dbReference>
<gene>
    <name evidence="4" type="ORF">BFF78_15790</name>
</gene>
<dbReference type="Gene3D" id="3.30.300.30">
    <property type="match status" value="1"/>
</dbReference>
<feature type="compositionally biased region" description="Basic and acidic residues" evidence="1">
    <location>
        <begin position="497"/>
        <end position="513"/>
    </location>
</feature>
<dbReference type="Gene3D" id="3.40.50.980">
    <property type="match status" value="2"/>
</dbReference>
<dbReference type="FunFam" id="3.40.50.12780:FF:000012">
    <property type="entry name" value="Non-ribosomal peptide synthetase"/>
    <property type="match status" value="1"/>
</dbReference>